<protein>
    <recommendedName>
        <fullName evidence="6">TRP C-terminal domain-containing protein</fullName>
    </recommendedName>
</protein>
<proteinExistence type="predicted"/>
<dbReference type="AlphaFoldDB" id="A0A8H4X0R4"/>
<feature type="transmembrane region" description="Helical" evidence="2">
    <location>
        <begin position="376"/>
        <end position="393"/>
    </location>
</feature>
<dbReference type="InterPro" id="IPR040241">
    <property type="entry name" value="TRP_Flc/Pkd2-like"/>
</dbReference>
<feature type="transmembrane region" description="Helical" evidence="2">
    <location>
        <begin position="484"/>
        <end position="505"/>
    </location>
</feature>
<feature type="transmembrane region" description="Helical" evidence="2">
    <location>
        <begin position="317"/>
        <end position="336"/>
    </location>
</feature>
<feature type="transmembrane region" description="Helical" evidence="2">
    <location>
        <begin position="348"/>
        <end position="370"/>
    </location>
</feature>
<sequence length="741" mass="83316">MRPQPISWQIITFFTLILHTLPSTAVWQDNPWVRKYSCGQALQNSPARELRPFRIDSFRGWWDTQSDPTELRLDILAVHNTSLLTCQDIDVSALEASIVFQVLGHSVGQLKHFSNKCPLPITNTLTPIGDTLFSSYHLTYSFQSTHRFQTLESAFRFKGTNGAELDCGIAKITPDLGQAVSTTLTYTPFVVLILVILSSWNTHFSDRSSSYVLDHESILTGQKQLWRVVLDTTSYLRFLQFAFVSALMSMEYPGFYVPAVGKLAWASLLFWRGPFDNGHSYQGPTGDMYTSNASYGLGYMTQMLQYPNMLNTLANSLVNFIILAAPTFFLFSLLFWKTSLSTQSSSLSFFSIIKKAAGTTIAYDLILVGYLPNYRIGLAIAMMLIIVGAHHFLTQGLDDQSREKPTETGDGNMASASFALSFHWVWKTASYHLPHMIPLLQAMGIGGLQSFPTAQLFVLIACECLLLVLHLAAKNTRMFSSTTVWSSTIRLLTASLHGIFLLPVTEATRQYSGYVILAFHGFAIFSIFFIKSIWQLCQIAWRRRNHNRDDLSNGSREALGAVPILHMDNLPSSSSSNLVEYRKNYDQEASRRYLQQDPSTFYREPRSRAPTPSFQVSRSTSVLDISTAPTPESSIIDRPFDLHLALSQVSPTPDVDYSVRESDLYYGMPEERTFSGPVSPSDSSSSPDRRAPGEGRLYKKLMSGLPTTLRRSHEKEKEKGFQVRRPPRPPLFKPDTTLLTI</sequence>
<reference evidence="4" key="1">
    <citation type="journal article" date="2020" name="BMC Genomics">
        <title>Correction to: Identification and distribution of gene clusters required for synthesis of sphingolipid metabolism inhibitors in diverse species of the filamentous fungus Fusarium.</title>
        <authorList>
            <person name="Kim H.S."/>
            <person name="Lohmar J.M."/>
            <person name="Busman M."/>
            <person name="Brown D.W."/>
            <person name="Naumann T.A."/>
            <person name="Divon H.H."/>
            <person name="Lysoe E."/>
            <person name="Uhlig S."/>
            <person name="Proctor R.H."/>
        </authorList>
    </citation>
    <scope>NUCLEOTIDE SEQUENCE</scope>
    <source>
        <strain evidence="4">NRRL 20472</strain>
    </source>
</reference>
<evidence type="ECO:0000313" key="4">
    <source>
        <dbReference type="EMBL" id="KAF4957873.1"/>
    </source>
</evidence>
<evidence type="ECO:0000256" key="1">
    <source>
        <dbReference type="SAM" id="MobiDB-lite"/>
    </source>
</evidence>
<keyword evidence="5" id="KW-1185">Reference proteome</keyword>
<dbReference type="EMBL" id="JABEXW010000712">
    <property type="protein sequence ID" value="KAF4957873.1"/>
    <property type="molecule type" value="Genomic_DNA"/>
</dbReference>
<gene>
    <name evidence="4" type="ORF">FSARC_11169</name>
</gene>
<dbReference type="GO" id="GO:0055085">
    <property type="term" value="P:transmembrane transport"/>
    <property type="evidence" value="ECO:0007669"/>
    <property type="project" value="TreeGrafter"/>
</dbReference>
<name>A0A8H4X0R4_9HYPO</name>
<feature type="chain" id="PRO_5034431502" description="TRP C-terminal domain-containing protein" evidence="3">
    <location>
        <begin position="26"/>
        <end position="741"/>
    </location>
</feature>
<feature type="compositionally biased region" description="Polar residues" evidence="1">
    <location>
        <begin position="610"/>
        <end position="621"/>
    </location>
</feature>
<feature type="transmembrane region" description="Helical" evidence="2">
    <location>
        <begin position="511"/>
        <end position="534"/>
    </location>
</feature>
<feature type="transmembrane region" description="Helical" evidence="2">
    <location>
        <begin position="453"/>
        <end position="472"/>
    </location>
</feature>
<feature type="compositionally biased region" description="Basic and acidic residues" evidence="1">
    <location>
        <begin position="711"/>
        <end position="721"/>
    </location>
</feature>
<accession>A0A8H4X0R4</accession>
<dbReference type="PANTHER" id="PTHR31145">
    <property type="entry name" value="INTEGRAL MEMBRANE PROTEIN (AFU_ORTHOLOGUE AFUA_7G01610)"/>
    <property type="match status" value="1"/>
</dbReference>
<evidence type="ECO:0000256" key="3">
    <source>
        <dbReference type="SAM" id="SignalP"/>
    </source>
</evidence>
<evidence type="ECO:0008006" key="6">
    <source>
        <dbReference type="Google" id="ProtNLM"/>
    </source>
</evidence>
<evidence type="ECO:0000256" key="2">
    <source>
        <dbReference type="SAM" id="Phobius"/>
    </source>
</evidence>
<keyword evidence="2" id="KW-1133">Transmembrane helix</keyword>
<feature type="compositionally biased region" description="Basic and acidic residues" evidence="1">
    <location>
        <begin position="687"/>
        <end position="697"/>
    </location>
</feature>
<dbReference type="GO" id="GO:0016020">
    <property type="term" value="C:membrane"/>
    <property type="evidence" value="ECO:0007669"/>
    <property type="project" value="TreeGrafter"/>
</dbReference>
<dbReference type="OrthoDB" id="269822at2759"/>
<keyword evidence="2" id="KW-0812">Transmembrane</keyword>
<feature type="signal peptide" evidence="3">
    <location>
        <begin position="1"/>
        <end position="25"/>
    </location>
</feature>
<feature type="region of interest" description="Disordered" evidence="1">
    <location>
        <begin position="594"/>
        <end position="621"/>
    </location>
</feature>
<organism evidence="4 5">
    <name type="scientific">Fusarium sarcochroum</name>
    <dbReference type="NCBI Taxonomy" id="1208366"/>
    <lineage>
        <taxon>Eukaryota</taxon>
        <taxon>Fungi</taxon>
        <taxon>Dikarya</taxon>
        <taxon>Ascomycota</taxon>
        <taxon>Pezizomycotina</taxon>
        <taxon>Sordariomycetes</taxon>
        <taxon>Hypocreomycetidae</taxon>
        <taxon>Hypocreales</taxon>
        <taxon>Nectriaceae</taxon>
        <taxon>Fusarium</taxon>
        <taxon>Fusarium lateritium species complex</taxon>
    </lineage>
</organism>
<feature type="region of interest" description="Disordered" evidence="1">
    <location>
        <begin position="669"/>
        <end position="741"/>
    </location>
</feature>
<feature type="transmembrane region" description="Helical" evidence="2">
    <location>
        <begin position="186"/>
        <end position="204"/>
    </location>
</feature>
<reference evidence="4" key="2">
    <citation type="submission" date="2020-05" db="EMBL/GenBank/DDBJ databases">
        <authorList>
            <person name="Kim H.-S."/>
            <person name="Proctor R.H."/>
            <person name="Brown D.W."/>
        </authorList>
    </citation>
    <scope>NUCLEOTIDE SEQUENCE</scope>
    <source>
        <strain evidence="4">NRRL 20472</strain>
    </source>
</reference>
<dbReference type="Proteomes" id="UP000622797">
    <property type="component" value="Unassembled WGS sequence"/>
</dbReference>
<dbReference type="PANTHER" id="PTHR31145:SF8">
    <property type="entry name" value="INTEGRAL MEMBRANE PROTEIN (AFU_ORTHOLOGUE AFUA_2G17475)"/>
    <property type="match status" value="1"/>
</dbReference>
<evidence type="ECO:0000313" key="5">
    <source>
        <dbReference type="Proteomes" id="UP000622797"/>
    </source>
</evidence>
<keyword evidence="2" id="KW-0472">Membrane</keyword>
<comment type="caution">
    <text evidence="4">The sequence shown here is derived from an EMBL/GenBank/DDBJ whole genome shotgun (WGS) entry which is preliminary data.</text>
</comment>
<keyword evidence="3" id="KW-0732">Signal</keyword>